<dbReference type="AlphaFoldDB" id="A0A9P0DAV6"/>
<name>A0A9P0DAV6_9CUCU</name>
<dbReference type="Proteomes" id="UP001153636">
    <property type="component" value="Chromosome 8"/>
</dbReference>
<feature type="signal peptide" evidence="1">
    <location>
        <begin position="1"/>
        <end position="22"/>
    </location>
</feature>
<evidence type="ECO:0008006" key="4">
    <source>
        <dbReference type="Google" id="ProtNLM"/>
    </source>
</evidence>
<dbReference type="EMBL" id="OV651820">
    <property type="protein sequence ID" value="CAH1114911.1"/>
    <property type="molecule type" value="Genomic_DNA"/>
</dbReference>
<organism evidence="2 3">
    <name type="scientific">Psylliodes chrysocephalus</name>
    <dbReference type="NCBI Taxonomy" id="3402493"/>
    <lineage>
        <taxon>Eukaryota</taxon>
        <taxon>Metazoa</taxon>
        <taxon>Ecdysozoa</taxon>
        <taxon>Arthropoda</taxon>
        <taxon>Hexapoda</taxon>
        <taxon>Insecta</taxon>
        <taxon>Pterygota</taxon>
        <taxon>Neoptera</taxon>
        <taxon>Endopterygota</taxon>
        <taxon>Coleoptera</taxon>
        <taxon>Polyphaga</taxon>
        <taxon>Cucujiformia</taxon>
        <taxon>Chrysomeloidea</taxon>
        <taxon>Chrysomelidae</taxon>
        <taxon>Galerucinae</taxon>
        <taxon>Alticini</taxon>
        <taxon>Psylliodes</taxon>
    </lineage>
</organism>
<evidence type="ECO:0000313" key="3">
    <source>
        <dbReference type="Proteomes" id="UP001153636"/>
    </source>
</evidence>
<accession>A0A9P0DAV6</accession>
<keyword evidence="1" id="KW-0732">Signal</keyword>
<proteinExistence type="predicted"/>
<gene>
    <name evidence="2" type="ORF">PSYICH_LOCUS14605</name>
</gene>
<evidence type="ECO:0000313" key="2">
    <source>
        <dbReference type="EMBL" id="CAH1114911.1"/>
    </source>
</evidence>
<feature type="chain" id="PRO_5040265086" description="Envelope protein" evidence="1">
    <location>
        <begin position="23"/>
        <end position="558"/>
    </location>
</feature>
<protein>
    <recommendedName>
        <fullName evidence="4">Envelope protein</fullName>
    </recommendedName>
</protein>
<reference evidence="2" key="1">
    <citation type="submission" date="2022-01" db="EMBL/GenBank/DDBJ databases">
        <authorList>
            <person name="King R."/>
        </authorList>
    </citation>
    <scope>NUCLEOTIDE SEQUENCE</scope>
</reference>
<dbReference type="OrthoDB" id="6806001at2759"/>
<sequence>MLDLKIFIFGLNTMLMFTISDCQYPTYYDVGKGIFNTPENEVFIYTQMIHIPIITSLPTKPHIIESKKKSKNPCNILPIIERRMKDVIIRVEEKLPDIHPIVGRPQLEDLILNKGKLNVTKSNLYDNPQLKIGQDSSTDIFSKNHLSVEPDTPEFLQHDIRPISNTRRTKRMASIMWGAMALGTVVGSLSVYNRIDISSLNNQVQTIYDNQREIKLNLDNIVETTNKLIGNQEKMTYVINNITQKLNWMIEDYNCLLYTYDQEMNFINNWAALTPNSFLRAVNGALQGVLTLDLLPGDQIQKIIQYYSSFANTIYEDKPELLYQAARVYIVKLEKNPPILECIIGVPKIMKIPFGIKYTQKSCHWQYKNMYVSIPKDIDSIYSYSEKTWFPTEGCSSKDELTLCDIRKFKQIQDPCLVTDNNANLSRCKLTISKELIPDEAIQFKSGVLICNSTKQIVSFKRDNYGVLQSKTVKVNTSLYVDSNSADSLVVGNEHFDLSYTSDVIKITNSYIIHNKINDTETPIADFVMDETFDHVSYLPKMKDLESINTNHHIIAYA</sequence>
<evidence type="ECO:0000256" key="1">
    <source>
        <dbReference type="SAM" id="SignalP"/>
    </source>
</evidence>
<keyword evidence="3" id="KW-1185">Reference proteome</keyword>